<sequence length="334" mass="38259">MSDPKYKKARGELSGSHHQSHLNAQENLRAREAANQRSSRRISQNTERPRHSLSTRNRATVQQDRDPESTPSSGRGEATITPNSSEEMVSGRNVMEPKETRPELVSDKSRTNESPEAKVRKLESQIREVRENSDRLSNVIYEKDNEITQLRNQRITLFEELQQAISDRRDFARCQDELARAQRALSMMREEIGTLNGLLDDASAQTSDLRAQLRDLRFQLDGALDRGAELLAENRQLREDNRRLLVRVNELQQEITRISEELDLCGRRLATFEEQAGRPVSGPRDSTPETSSVEAQNGGSISMRRVRPLFGNDQLVRERPLKNGTFKKEYVRKK</sequence>
<accession>A0AAD4L062</accession>
<feature type="compositionally biased region" description="Basic and acidic residues" evidence="2">
    <location>
        <begin position="95"/>
        <end position="121"/>
    </location>
</feature>
<feature type="compositionally biased region" description="Polar residues" evidence="2">
    <location>
        <begin position="288"/>
        <end position="300"/>
    </location>
</feature>
<evidence type="ECO:0000256" key="1">
    <source>
        <dbReference type="SAM" id="Coils"/>
    </source>
</evidence>
<name>A0AAD4L062_9EURO</name>
<organism evidence="3 4">
    <name type="scientific">Talaromyces proteolyticus</name>
    <dbReference type="NCBI Taxonomy" id="1131652"/>
    <lineage>
        <taxon>Eukaryota</taxon>
        <taxon>Fungi</taxon>
        <taxon>Dikarya</taxon>
        <taxon>Ascomycota</taxon>
        <taxon>Pezizomycotina</taxon>
        <taxon>Eurotiomycetes</taxon>
        <taxon>Eurotiomycetidae</taxon>
        <taxon>Eurotiales</taxon>
        <taxon>Trichocomaceae</taxon>
        <taxon>Talaromyces</taxon>
        <taxon>Talaromyces sect. Bacilispori</taxon>
    </lineage>
</organism>
<dbReference type="RefSeq" id="XP_046074190.1">
    <property type="nucleotide sequence ID" value="XM_046218976.1"/>
</dbReference>
<evidence type="ECO:0000313" key="4">
    <source>
        <dbReference type="Proteomes" id="UP001201262"/>
    </source>
</evidence>
<dbReference type="AlphaFoldDB" id="A0AAD4L062"/>
<feature type="compositionally biased region" description="Polar residues" evidence="2">
    <location>
        <begin position="35"/>
        <end position="62"/>
    </location>
</feature>
<protein>
    <submittedName>
        <fullName evidence="3">Uncharacterized protein</fullName>
    </submittedName>
</protein>
<feature type="region of interest" description="Disordered" evidence="2">
    <location>
        <begin position="1"/>
        <end position="121"/>
    </location>
</feature>
<keyword evidence="1" id="KW-0175">Coiled coil</keyword>
<feature type="coiled-coil region" evidence="1">
    <location>
        <begin position="171"/>
        <end position="268"/>
    </location>
</feature>
<feature type="region of interest" description="Disordered" evidence="2">
    <location>
        <begin position="274"/>
        <end position="306"/>
    </location>
</feature>
<evidence type="ECO:0000256" key="2">
    <source>
        <dbReference type="SAM" id="MobiDB-lite"/>
    </source>
</evidence>
<dbReference type="EMBL" id="JAJTJA010000004">
    <property type="protein sequence ID" value="KAH8700484.1"/>
    <property type="molecule type" value="Genomic_DNA"/>
</dbReference>
<dbReference type="GeneID" id="70249263"/>
<evidence type="ECO:0000313" key="3">
    <source>
        <dbReference type="EMBL" id="KAH8700484.1"/>
    </source>
</evidence>
<dbReference type="Proteomes" id="UP001201262">
    <property type="component" value="Unassembled WGS sequence"/>
</dbReference>
<gene>
    <name evidence="3" type="ORF">BGW36DRAFT_405720</name>
</gene>
<proteinExistence type="predicted"/>
<keyword evidence="4" id="KW-1185">Reference proteome</keyword>
<feature type="compositionally biased region" description="Basic and acidic residues" evidence="2">
    <location>
        <begin position="1"/>
        <end position="11"/>
    </location>
</feature>
<reference evidence="3" key="1">
    <citation type="submission" date="2021-12" db="EMBL/GenBank/DDBJ databases">
        <title>Convergent genome expansion in fungi linked to evolution of root-endophyte symbiosis.</title>
        <authorList>
            <consortium name="DOE Joint Genome Institute"/>
            <person name="Ke Y.-H."/>
            <person name="Bonito G."/>
            <person name="Liao H.-L."/>
            <person name="Looney B."/>
            <person name="Rojas-Flechas A."/>
            <person name="Nash J."/>
            <person name="Hameed K."/>
            <person name="Schadt C."/>
            <person name="Martin F."/>
            <person name="Crous P.W."/>
            <person name="Miettinen O."/>
            <person name="Magnuson J.K."/>
            <person name="Labbe J."/>
            <person name="Jacobson D."/>
            <person name="Doktycz M.J."/>
            <person name="Veneault-Fourrey C."/>
            <person name="Kuo A."/>
            <person name="Mondo S."/>
            <person name="Calhoun S."/>
            <person name="Riley R."/>
            <person name="Ohm R."/>
            <person name="LaButti K."/>
            <person name="Andreopoulos B."/>
            <person name="Pangilinan J."/>
            <person name="Nolan M."/>
            <person name="Tritt A."/>
            <person name="Clum A."/>
            <person name="Lipzen A."/>
            <person name="Daum C."/>
            <person name="Barry K."/>
            <person name="Grigoriev I.V."/>
            <person name="Vilgalys R."/>
        </authorList>
    </citation>
    <scope>NUCLEOTIDE SEQUENCE</scope>
    <source>
        <strain evidence="3">PMI_201</strain>
    </source>
</reference>
<comment type="caution">
    <text evidence="3">The sequence shown here is derived from an EMBL/GenBank/DDBJ whole genome shotgun (WGS) entry which is preliminary data.</text>
</comment>